<dbReference type="PROSITE" id="PS51071">
    <property type="entry name" value="HTH_RPIR"/>
    <property type="match status" value="1"/>
</dbReference>
<dbReference type="Gene3D" id="3.40.50.10490">
    <property type="entry name" value="Glucose-6-phosphate isomerase like protein, domain 1"/>
    <property type="match status" value="1"/>
</dbReference>
<evidence type="ECO:0000259" key="5">
    <source>
        <dbReference type="PROSITE" id="PS51071"/>
    </source>
</evidence>
<dbReference type="InterPro" id="IPR035472">
    <property type="entry name" value="RpiR-like_SIS"/>
</dbReference>
<dbReference type="GO" id="GO:0003700">
    <property type="term" value="F:DNA-binding transcription factor activity"/>
    <property type="evidence" value="ECO:0007669"/>
    <property type="project" value="InterPro"/>
</dbReference>
<dbReference type="InterPro" id="IPR047640">
    <property type="entry name" value="RpiR-like"/>
</dbReference>
<dbReference type="PANTHER" id="PTHR30514:SF1">
    <property type="entry name" value="HTH-TYPE TRANSCRIPTIONAL REGULATOR HEXR-RELATED"/>
    <property type="match status" value="1"/>
</dbReference>
<evidence type="ECO:0000313" key="7">
    <source>
        <dbReference type="EMBL" id="EIF00830.1"/>
    </source>
</evidence>
<keyword evidence="8" id="KW-1185">Reference proteome</keyword>
<feature type="region of interest" description="Disordered" evidence="4">
    <location>
        <begin position="1"/>
        <end position="28"/>
    </location>
</feature>
<evidence type="ECO:0000256" key="1">
    <source>
        <dbReference type="ARBA" id="ARBA00023015"/>
    </source>
</evidence>
<dbReference type="InterPro" id="IPR046348">
    <property type="entry name" value="SIS_dom_sf"/>
</dbReference>
<feature type="domain" description="HTH rpiR-type" evidence="5">
    <location>
        <begin position="26"/>
        <end position="102"/>
    </location>
</feature>
<evidence type="ECO:0000256" key="3">
    <source>
        <dbReference type="ARBA" id="ARBA00023163"/>
    </source>
</evidence>
<name>I1D7A5_9PSEU</name>
<keyword evidence="2" id="KW-0238">DNA-binding</keyword>
<evidence type="ECO:0000313" key="8">
    <source>
        <dbReference type="Proteomes" id="UP000005087"/>
    </source>
</evidence>
<dbReference type="HOGENOM" id="CLU_055769_0_0_11"/>
<dbReference type="PROSITE" id="PS51464">
    <property type="entry name" value="SIS"/>
    <property type="match status" value="1"/>
</dbReference>
<dbReference type="EMBL" id="CM001484">
    <property type="protein sequence ID" value="EIF00830.1"/>
    <property type="molecule type" value="Genomic_DNA"/>
</dbReference>
<keyword evidence="1" id="KW-0805">Transcription regulation</keyword>
<dbReference type="PANTHER" id="PTHR30514">
    <property type="entry name" value="GLUCOKINASE"/>
    <property type="match status" value="1"/>
</dbReference>
<dbReference type="InterPro" id="IPR000281">
    <property type="entry name" value="HTH_RpiR"/>
</dbReference>
<dbReference type="RefSeq" id="WP_005466669.1">
    <property type="nucleotide sequence ID" value="NZ_CM001484.1"/>
</dbReference>
<dbReference type="Pfam" id="PF01380">
    <property type="entry name" value="SIS"/>
    <property type="match status" value="1"/>
</dbReference>
<feature type="domain" description="SIS" evidence="6">
    <location>
        <begin position="150"/>
        <end position="290"/>
    </location>
</feature>
<dbReference type="Proteomes" id="UP000005087">
    <property type="component" value="Chromosome"/>
</dbReference>
<dbReference type="Gene3D" id="1.10.10.10">
    <property type="entry name" value="Winged helix-like DNA-binding domain superfamily/Winged helix DNA-binding domain"/>
    <property type="match status" value="1"/>
</dbReference>
<dbReference type="OrthoDB" id="370421at2"/>
<dbReference type="STRING" id="928724.SacglDRAFT_03988"/>
<reference evidence="8" key="2">
    <citation type="submission" date="2012-01" db="EMBL/GenBank/DDBJ databases">
        <title>Noncontiguous Finished sequence of chromosome of Saccharomonospora glauca K62.</title>
        <authorList>
            <consortium name="US DOE Joint Genome Institute"/>
            <person name="Lucas S."/>
            <person name="Han J."/>
            <person name="Lapidus A."/>
            <person name="Cheng J.-F."/>
            <person name="Goodwin L."/>
            <person name="Pitluck S."/>
            <person name="Peters L."/>
            <person name="Mikhailova N."/>
            <person name="Held B."/>
            <person name="Detter J.C."/>
            <person name="Han C."/>
            <person name="Tapia R."/>
            <person name="Land M."/>
            <person name="Hauser L."/>
            <person name="Kyrpides N."/>
            <person name="Ivanova N."/>
            <person name="Pagani I."/>
            <person name="Brambilla E.-M."/>
            <person name="Klenk H.-P."/>
            <person name="Woyke T."/>
        </authorList>
    </citation>
    <scope>NUCLEOTIDE SEQUENCE [LARGE SCALE GENOMIC DNA]</scope>
    <source>
        <strain evidence="8">K62</strain>
    </source>
</reference>
<dbReference type="SUPFAM" id="SSF53697">
    <property type="entry name" value="SIS domain"/>
    <property type="match status" value="1"/>
</dbReference>
<evidence type="ECO:0000256" key="2">
    <source>
        <dbReference type="ARBA" id="ARBA00023125"/>
    </source>
</evidence>
<accession>I1D7A5</accession>
<feature type="region of interest" description="Disordered" evidence="4">
    <location>
        <begin position="303"/>
        <end position="322"/>
    </location>
</feature>
<dbReference type="CDD" id="cd05013">
    <property type="entry name" value="SIS_RpiR"/>
    <property type="match status" value="1"/>
</dbReference>
<dbReference type="GO" id="GO:0003677">
    <property type="term" value="F:DNA binding"/>
    <property type="evidence" value="ECO:0007669"/>
    <property type="project" value="UniProtKB-KW"/>
</dbReference>
<organism evidence="7 8">
    <name type="scientific">Saccharomonospora glauca K62</name>
    <dbReference type="NCBI Taxonomy" id="928724"/>
    <lineage>
        <taxon>Bacteria</taxon>
        <taxon>Bacillati</taxon>
        <taxon>Actinomycetota</taxon>
        <taxon>Actinomycetes</taxon>
        <taxon>Pseudonocardiales</taxon>
        <taxon>Pseudonocardiaceae</taxon>
        <taxon>Saccharomonospora</taxon>
    </lineage>
</organism>
<dbReference type="GO" id="GO:0097367">
    <property type="term" value="F:carbohydrate derivative binding"/>
    <property type="evidence" value="ECO:0007669"/>
    <property type="project" value="InterPro"/>
</dbReference>
<protein>
    <submittedName>
        <fullName evidence="7">Transcriptional regulator</fullName>
    </submittedName>
</protein>
<evidence type="ECO:0000259" key="6">
    <source>
        <dbReference type="PROSITE" id="PS51464"/>
    </source>
</evidence>
<dbReference type="InterPro" id="IPR009057">
    <property type="entry name" value="Homeodomain-like_sf"/>
</dbReference>
<dbReference type="GO" id="GO:1901135">
    <property type="term" value="P:carbohydrate derivative metabolic process"/>
    <property type="evidence" value="ECO:0007669"/>
    <property type="project" value="InterPro"/>
</dbReference>
<dbReference type="InterPro" id="IPR036388">
    <property type="entry name" value="WH-like_DNA-bd_sf"/>
</dbReference>
<dbReference type="eggNOG" id="COG1737">
    <property type="taxonomic scope" value="Bacteria"/>
</dbReference>
<gene>
    <name evidence="7" type="ORF">SacglDRAFT_03988</name>
</gene>
<sequence>MPGVSKFPTKEASATKEASPEAEHETSPLVRIRSLLPGLARAEQRVAKVVLDDPSSVARRSITEVALAAKTSETTVTRFCKAIGVGGYPQLRIALAADTARTEARSSRDLGGDITADDDLATVVSKVGFADARAVEETTEQLDVAELTRVTELVANAGRVDVYGVGASAFVAADLQQKMHRIGRVCFAWSDTHIMLTSAAVLGEGDVALAISHSGATTDTVEALRVAKEHGATTVAITNFPRSPITSVADHVLTTAARETTFRSGATASRIAQLTVIDCLFIGVAQRHLDEAMTALDATREAVNGHRLGTRPDGRRRTERGQ</sequence>
<proteinExistence type="predicted"/>
<dbReference type="SUPFAM" id="SSF46689">
    <property type="entry name" value="Homeodomain-like"/>
    <property type="match status" value="1"/>
</dbReference>
<reference evidence="7 8" key="1">
    <citation type="submission" date="2011-09" db="EMBL/GenBank/DDBJ databases">
        <authorList>
            <consortium name="US DOE Joint Genome Institute (JGI-PGF)"/>
            <person name="Lucas S."/>
            <person name="Han J."/>
            <person name="Lapidus A."/>
            <person name="Cheng J.-F."/>
            <person name="Goodwin L."/>
            <person name="Pitluck S."/>
            <person name="Peters L."/>
            <person name="Land M.L."/>
            <person name="Hauser L."/>
            <person name="Brambilla E."/>
            <person name="Klenk H.-P."/>
            <person name="Woyke T.J."/>
        </authorList>
    </citation>
    <scope>NUCLEOTIDE SEQUENCE [LARGE SCALE GENOMIC DNA]</scope>
    <source>
        <strain evidence="7 8">K62</strain>
    </source>
</reference>
<dbReference type="InterPro" id="IPR001347">
    <property type="entry name" value="SIS_dom"/>
</dbReference>
<keyword evidence="3" id="KW-0804">Transcription</keyword>
<evidence type="ECO:0000256" key="4">
    <source>
        <dbReference type="SAM" id="MobiDB-lite"/>
    </source>
</evidence>
<dbReference type="Pfam" id="PF01418">
    <property type="entry name" value="HTH_6"/>
    <property type="match status" value="1"/>
</dbReference>
<dbReference type="AlphaFoldDB" id="I1D7A5"/>